<evidence type="ECO:0000256" key="1">
    <source>
        <dbReference type="ARBA" id="ARBA00004141"/>
    </source>
</evidence>
<evidence type="ECO:0000256" key="5">
    <source>
        <dbReference type="SAM" id="Phobius"/>
    </source>
</evidence>
<reference evidence="6" key="1">
    <citation type="submission" date="2004-07" db="EMBL/GenBank/DDBJ databases">
        <authorList>
            <consortium name="NIH - Zebrafish Gene Collection (ZGC) project"/>
        </authorList>
    </citation>
    <scope>NUCLEOTIDE SEQUENCE [LARGE SCALE MRNA]</scope>
    <source>
        <tissue evidence="6">Liver</tissue>
    </source>
</reference>
<dbReference type="ZFIN" id="ZDB-GENE-040718-310">
    <property type="gene designation" value="aqp12"/>
</dbReference>
<evidence type="ECO:0000256" key="2">
    <source>
        <dbReference type="ARBA" id="ARBA00022692"/>
    </source>
</evidence>
<dbReference type="AGR" id="ZFIN:ZDB-GENE-040718-310"/>
<sequence length="230" mass="24781">MSGLNSSLGFFLAVVGLSVSGRLLLRRWTVLLELVSAFALCACRLEVDTIAEVGQWAGALGPDVAVTMLFLSIAVHTAVMQDVSGNPAVTLLRLLQRDVSVVVAVLSIAAQLIGAFLALEVAGRFWAMELSDMHMITNAEGPCALCGAHAHRLHREQLHIWICESGPGLRCDLHLSWTLVPGVFTGLLARTTHWCVSCSLPVFGKYPTAVQQESALLQEKSLPAAERKNQ</sequence>
<dbReference type="GO" id="GO:0016020">
    <property type="term" value="C:membrane"/>
    <property type="evidence" value="ECO:0007669"/>
    <property type="project" value="UniProtKB-SubCell"/>
</dbReference>
<dbReference type="AlphaFoldDB" id="Q6DGW2"/>
<dbReference type="GO" id="GO:0071391">
    <property type="term" value="P:cellular response to estrogen stimulus"/>
    <property type="evidence" value="ECO:0000314"/>
    <property type="project" value="ZFIN"/>
</dbReference>
<keyword evidence="3 5" id="KW-1133">Transmembrane helix</keyword>
<feature type="transmembrane region" description="Helical" evidence="5">
    <location>
        <begin position="99"/>
        <end position="119"/>
    </location>
</feature>
<protein>
    <submittedName>
        <fullName evidence="6">Zgc:92747</fullName>
    </submittedName>
</protein>
<dbReference type="InterPro" id="IPR023271">
    <property type="entry name" value="Aquaporin-like"/>
</dbReference>
<organism evidence="6">
    <name type="scientific">Danio rerio</name>
    <name type="common">Zebrafish</name>
    <name type="synonym">Brachydanio rerio</name>
    <dbReference type="NCBI Taxonomy" id="7955"/>
    <lineage>
        <taxon>Eukaryota</taxon>
        <taxon>Metazoa</taxon>
        <taxon>Chordata</taxon>
        <taxon>Craniata</taxon>
        <taxon>Vertebrata</taxon>
        <taxon>Euteleostomi</taxon>
        <taxon>Actinopterygii</taxon>
        <taxon>Neopterygii</taxon>
        <taxon>Teleostei</taxon>
        <taxon>Ostariophysi</taxon>
        <taxon>Cypriniformes</taxon>
        <taxon>Danionidae</taxon>
        <taxon>Danioninae</taxon>
        <taxon>Danio</taxon>
    </lineage>
</organism>
<dbReference type="SUPFAM" id="SSF81338">
    <property type="entry name" value="Aquaporin-like"/>
    <property type="match status" value="1"/>
</dbReference>
<dbReference type="Gene3D" id="1.20.1080.10">
    <property type="entry name" value="Glycerol uptake facilitator protein"/>
    <property type="match status" value="1"/>
</dbReference>
<evidence type="ECO:0000256" key="4">
    <source>
        <dbReference type="ARBA" id="ARBA00023136"/>
    </source>
</evidence>
<dbReference type="EMBL" id="BC076225">
    <property type="protein sequence ID" value="AAH76225.1"/>
    <property type="molecule type" value="mRNA"/>
</dbReference>
<evidence type="ECO:0000313" key="6">
    <source>
        <dbReference type="EMBL" id="AAH76225.1"/>
    </source>
</evidence>
<dbReference type="KEGG" id="dre:436844"/>
<dbReference type="InterPro" id="IPR051883">
    <property type="entry name" value="AQP11/12_channel"/>
</dbReference>
<proteinExistence type="evidence at transcript level"/>
<dbReference type="Pfam" id="PF00230">
    <property type="entry name" value="MIP"/>
    <property type="match status" value="1"/>
</dbReference>
<dbReference type="GO" id="GO:0015267">
    <property type="term" value="F:channel activity"/>
    <property type="evidence" value="ECO:0007669"/>
    <property type="project" value="InterPro"/>
</dbReference>
<keyword evidence="4 5" id="KW-0472">Membrane</keyword>
<accession>Q6DGW2</accession>
<feature type="transmembrane region" description="Helical" evidence="5">
    <location>
        <begin position="59"/>
        <end position="79"/>
    </location>
</feature>
<dbReference type="RefSeq" id="NP_001039327.1">
    <property type="nucleotide sequence ID" value="NM_001045862.2"/>
</dbReference>
<dbReference type="PANTHER" id="PTHR21191:SF8">
    <property type="entry name" value="AQUAPORIN-12A-RELATED"/>
    <property type="match status" value="1"/>
</dbReference>
<dbReference type="PANTHER" id="PTHR21191">
    <property type="entry name" value="AQUAPORIN"/>
    <property type="match status" value="1"/>
</dbReference>
<name>Q6DGW2_DANRE</name>
<comment type="subcellular location">
    <subcellularLocation>
        <location evidence="1">Membrane</location>
        <topology evidence="1">Multi-pass membrane protein</topology>
    </subcellularLocation>
</comment>
<dbReference type="CTD" id="208760"/>
<dbReference type="GeneID" id="436844"/>
<evidence type="ECO:0000313" key="7">
    <source>
        <dbReference type="ZFIN" id="ZDB-GENE-040718-310"/>
    </source>
</evidence>
<dbReference type="OrthoDB" id="1580043at2759"/>
<evidence type="ECO:0000256" key="3">
    <source>
        <dbReference type="ARBA" id="ARBA00022989"/>
    </source>
</evidence>
<dbReference type="InterPro" id="IPR000425">
    <property type="entry name" value="MIP"/>
</dbReference>
<gene>
    <name evidence="7" type="primary">aqp12</name>
    <name evidence="6" type="synonym">zgc:92747</name>
</gene>
<keyword evidence="2 5" id="KW-0812">Transmembrane</keyword>